<feature type="transmembrane region" description="Helical" evidence="9">
    <location>
        <begin position="382"/>
        <end position="400"/>
    </location>
</feature>
<dbReference type="GO" id="GO:0005886">
    <property type="term" value="C:plasma membrane"/>
    <property type="evidence" value="ECO:0007669"/>
    <property type="project" value="UniProtKB-SubCell"/>
</dbReference>
<keyword evidence="12" id="KW-1185">Reference proteome</keyword>
<protein>
    <submittedName>
        <fullName evidence="11">Acetyltransferase</fullName>
    </submittedName>
</protein>
<gene>
    <name evidence="11" type="ORF">EJK17_06350</name>
</gene>
<dbReference type="PANTHER" id="PTHR23028:SF53">
    <property type="entry name" value="ACYL_TRANSF_3 DOMAIN-CONTAINING PROTEIN"/>
    <property type="match status" value="1"/>
</dbReference>
<keyword evidence="7" id="KW-0012">Acyltransferase</keyword>
<evidence type="ECO:0000256" key="8">
    <source>
        <dbReference type="SAM" id="MobiDB-lite"/>
    </source>
</evidence>
<feature type="transmembrane region" description="Helical" evidence="9">
    <location>
        <begin position="263"/>
        <end position="284"/>
    </location>
</feature>
<name>A0A437SUX6_9LACO</name>
<keyword evidence="4 9" id="KW-0812">Transmembrane</keyword>
<evidence type="ECO:0000313" key="11">
    <source>
        <dbReference type="EMBL" id="RVU70617.1"/>
    </source>
</evidence>
<evidence type="ECO:0000256" key="3">
    <source>
        <dbReference type="ARBA" id="ARBA00022679"/>
    </source>
</evidence>
<sequence>MKKNQFITGYSGIRALAVIGVILYHLDPNTFIGGYLGVPIFLLLSGYLVTDHMLRSYQATGHYNNRHFYLSRLKRLYPQLITVLWVSAAWIVLFQQNLLAKLNQIVITNLLSVYNFWQIANGQSYFERFAANESPFIHLWTMSIEGQFYILWPLVIFLLFRFVKSRKKIFGILLILSLASALEMALLYRPNIDINRIYYGTDTRFFSLGLGAALAVIWPIEDLKEKIDFKDTLILDGIGLAAFLGMIGMFFSKKMNPQEAFTYQGGMFLFSVITAILIAIIAHPGSHWNRLLTNPVFSWIGSRSYGIYLYQFPIMIFFEDKFTNVGEHPTLYHIIEVILILITGEVSYRLIEKPFAQVTFAKVKNYCTQLFMPKSNNYVKQIQAGLAVFILVIGSVGIAISPKVKVEDFNKSQLAERINTNRKKQEKDNRDIIAKLKKDKKKKQDQLEDSHALKEARRNAKKHPINQSFEKYGISQIDLELARNLEVTAIGDSVMAGSSDDIKRLMPKAIIDAAVSRQLNVAFGLITSYQNQGALADNVLIGLGTNGPFSMDDLDRLMKQVGPKRHVFWINTHVPTRQWQGQVNDLLTQAAKRYHNLTVINWYEYSKRHSNWFYQDQTHPNVTGSKYYSAFIVKKIVEHSKF</sequence>
<evidence type="ECO:0000256" key="5">
    <source>
        <dbReference type="ARBA" id="ARBA00022989"/>
    </source>
</evidence>
<feature type="transmembrane region" description="Helical" evidence="9">
    <location>
        <begin position="146"/>
        <end position="163"/>
    </location>
</feature>
<keyword evidence="3 11" id="KW-0808">Transferase</keyword>
<feature type="transmembrane region" description="Helical" evidence="9">
    <location>
        <begin position="170"/>
        <end position="188"/>
    </location>
</feature>
<dbReference type="GO" id="GO:0016747">
    <property type="term" value="F:acyltransferase activity, transferring groups other than amino-acyl groups"/>
    <property type="evidence" value="ECO:0007669"/>
    <property type="project" value="InterPro"/>
</dbReference>
<feature type="compositionally biased region" description="Basic and acidic residues" evidence="8">
    <location>
        <begin position="423"/>
        <end position="458"/>
    </location>
</feature>
<dbReference type="PANTHER" id="PTHR23028">
    <property type="entry name" value="ACETYLTRANSFERASE"/>
    <property type="match status" value="1"/>
</dbReference>
<evidence type="ECO:0000256" key="2">
    <source>
        <dbReference type="ARBA" id="ARBA00022475"/>
    </source>
</evidence>
<dbReference type="EMBL" id="RXIA01000015">
    <property type="protein sequence ID" value="RVU70617.1"/>
    <property type="molecule type" value="Genomic_DNA"/>
</dbReference>
<evidence type="ECO:0000256" key="1">
    <source>
        <dbReference type="ARBA" id="ARBA00004651"/>
    </source>
</evidence>
<dbReference type="GO" id="GO:0009103">
    <property type="term" value="P:lipopolysaccharide biosynthetic process"/>
    <property type="evidence" value="ECO:0007669"/>
    <property type="project" value="TreeGrafter"/>
</dbReference>
<feature type="domain" description="Acyltransferase 3" evidence="10">
    <location>
        <begin position="11"/>
        <end position="333"/>
    </location>
</feature>
<feature type="transmembrane region" description="Helical" evidence="9">
    <location>
        <begin position="32"/>
        <end position="50"/>
    </location>
</feature>
<dbReference type="SUPFAM" id="SSF52266">
    <property type="entry name" value="SGNH hydrolase"/>
    <property type="match status" value="1"/>
</dbReference>
<dbReference type="Gene3D" id="3.40.50.1110">
    <property type="entry name" value="SGNH hydrolase"/>
    <property type="match status" value="1"/>
</dbReference>
<dbReference type="RefSeq" id="WP_127796288.1">
    <property type="nucleotide sequence ID" value="NZ_ML136883.1"/>
</dbReference>
<feature type="transmembrane region" description="Helical" evidence="9">
    <location>
        <begin position="296"/>
        <end position="318"/>
    </location>
</feature>
<comment type="caution">
    <text evidence="11">The sequence shown here is derived from an EMBL/GenBank/DDBJ whole genome shotgun (WGS) entry which is preliminary data.</text>
</comment>
<dbReference type="InterPro" id="IPR002656">
    <property type="entry name" value="Acyl_transf_3_dom"/>
</dbReference>
<evidence type="ECO:0000256" key="6">
    <source>
        <dbReference type="ARBA" id="ARBA00023136"/>
    </source>
</evidence>
<dbReference type="Proteomes" id="UP000288291">
    <property type="component" value="Unassembled WGS sequence"/>
</dbReference>
<dbReference type="AlphaFoldDB" id="A0A437SUX6"/>
<keyword evidence="6 9" id="KW-0472">Membrane</keyword>
<dbReference type="Pfam" id="PF01757">
    <property type="entry name" value="Acyl_transf_3"/>
    <property type="match status" value="1"/>
</dbReference>
<proteinExistence type="predicted"/>
<keyword evidence="2" id="KW-1003">Cell membrane</keyword>
<evidence type="ECO:0000256" key="9">
    <source>
        <dbReference type="SAM" id="Phobius"/>
    </source>
</evidence>
<feature type="transmembrane region" description="Helical" evidence="9">
    <location>
        <begin position="330"/>
        <end position="351"/>
    </location>
</feature>
<comment type="subcellular location">
    <subcellularLocation>
        <location evidence="1">Cell membrane</location>
        <topology evidence="1">Multi-pass membrane protein</topology>
    </subcellularLocation>
</comment>
<organism evidence="11 12">
    <name type="scientific">Lactobacillus xujianguonis</name>
    <dbReference type="NCBI Taxonomy" id="2495899"/>
    <lineage>
        <taxon>Bacteria</taxon>
        <taxon>Bacillati</taxon>
        <taxon>Bacillota</taxon>
        <taxon>Bacilli</taxon>
        <taxon>Lactobacillales</taxon>
        <taxon>Lactobacillaceae</taxon>
        <taxon>Lactobacillus</taxon>
    </lineage>
</organism>
<evidence type="ECO:0000256" key="4">
    <source>
        <dbReference type="ARBA" id="ARBA00022692"/>
    </source>
</evidence>
<keyword evidence="5 9" id="KW-1133">Transmembrane helix</keyword>
<reference evidence="11 12" key="1">
    <citation type="submission" date="2018-12" db="EMBL/GenBank/DDBJ databases">
        <authorList>
            <person name="Meng J."/>
        </authorList>
    </citation>
    <scope>NUCLEOTIDE SEQUENCE [LARGE SCALE GENOMIC DNA]</scope>
    <source>
        <strain evidence="11 12">HT111-2</strain>
    </source>
</reference>
<evidence type="ECO:0000259" key="10">
    <source>
        <dbReference type="Pfam" id="PF01757"/>
    </source>
</evidence>
<feature type="transmembrane region" description="Helical" evidence="9">
    <location>
        <begin position="203"/>
        <end position="220"/>
    </location>
</feature>
<feature type="transmembrane region" description="Helical" evidence="9">
    <location>
        <begin position="232"/>
        <end position="251"/>
    </location>
</feature>
<dbReference type="CDD" id="cd01840">
    <property type="entry name" value="SGNH_hydrolase_yrhL_like"/>
    <property type="match status" value="1"/>
</dbReference>
<feature type="transmembrane region" description="Helical" evidence="9">
    <location>
        <begin position="76"/>
        <end position="94"/>
    </location>
</feature>
<feature type="region of interest" description="Disordered" evidence="8">
    <location>
        <begin position="420"/>
        <end position="460"/>
    </location>
</feature>
<dbReference type="InterPro" id="IPR050879">
    <property type="entry name" value="Acyltransferase_3"/>
</dbReference>
<dbReference type="InterPro" id="IPR036514">
    <property type="entry name" value="SGNH_hydro_sf"/>
</dbReference>
<accession>A0A437SUX6</accession>
<evidence type="ECO:0000256" key="7">
    <source>
        <dbReference type="ARBA" id="ARBA00023315"/>
    </source>
</evidence>
<feature type="transmembrane region" description="Helical" evidence="9">
    <location>
        <begin position="7"/>
        <end position="26"/>
    </location>
</feature>
<evidence type="ECO:0000313" key="12">
    <source>
        <dbReference type="Proteomes" id="UP000288291"/>
    </source>
</evidence>